<dbReference type="AlphaFoldDB" id="A0A1B4PXN6"/>
<accession>A0A1B4PXN6</accession>
<protein>
    <recommendedName>
        <fullName evidence="3">ATP-binding protein</fullName>
    </recommendedName>
</protein>
<organism evidence="1 2">
    <name type="scientific">Burkholderia cepacia</name>
    <name type="common">Pseudomonas cepacia</name>
    <dbReference type="NCBI Taxonomy" id="292"/>
    <lineage>
        <taxon>Bacteria</taxon>
        <taxon>Pseudomonadati</taxon>
        <taxon>Pseudomonadota</taxon>
        <taxon>Betaproteobacteria</taxon>
        <taxon>Burkholderiales</taxon>
        <taxon>Burkholderiaceae</taxon>
        <taxon>Burkholderia</taxon>
        <taxon>Burkholderia cepacia complex</taxon>
    </lineage>
</organism>
<dbReference type="RefSeq" id="WP_059961656.1">
    <property type="nucleotide sequence ID" value="NZ_CP013444.1"/>
</dbReference>
<evidence type="ECO:0000313" key="2">
    <source>
        <dbReference type="Proteomes" id="UP000094776"/>
    </source>
</evidence>
<evidence type="ECO:0008006" key="3">
    <source>
        <dbReference type="Google" id="ProtNLM"/>
    </source>
</evidence>
<gene>
    <name evidence="1" type="ORF">WT26_22065</name>
</gene>
<reference evidence="1 2" key="1">
    <citation type="submission" date="2015-12" db="EMBL/GenBank/DDBJ databases">
        <title>Diversity of Burkholderia near neighbor genomes.</title>
        <authorList>
            <person name="Sahl J."/>
            <person name="Wagner D."/>
            <person name="Keim P."/>
        </authorList>
    </citation>
    <scope>NUCLEOTIDE SEQUENCE [LARGE SCALE GENOMIC DNA]</scope>
    <source>
        <strain evidence="1 2">MSMB1184WGS</strain>
    </source>
</reference>
<evidence type="ECO:0000313" key="1">
    <source>
        <dbReference type="EMBL" id="AOK18702.1"/>
    </source>
</evidence>
<proteinExistence type="predicted"/>
<dbReference type="Proteomes" id="UP000094776">
    <property type="component" value="Chromosome 2"/>
</dbReference>
<name>A0A1B4PXN6_BURCE</name>
<sequence length="392" mass="43162">MISFQQTVSLREIEAAYDEAVRDSILRIPLSLRYGGAVGVPSALMQYVATWSRLQANSALRLYGHVDSNPMEALAQEPHGLVSTYFAGSVEVPGREDPLSTREALSFGVGRIQAMQESQFRDTMRGRGVFLCCFARAKNEYLLPFYNRPQPGALRSRADFVWLTSKIITAIAPAAEWKVSEEANTSIGTLIYELFKNTDEHATVDEDGKPYVRNVRALMAKFISYDRDAQYEQVVSDDAVFSEYLAEHSAAHAAAAPGGDSPLQRTSFLELTVLDTGPGLVRRWMSRYGAPPTGALSIDEEVDIVKRCFALHATTKGTNASGGGLTYVLKTLSELNAYLRLRTGRICLVQDFSNTPAGAFEPTHWLEDQRELSHTAGASYSIVIPMTTAVSR</sequence>
<dbReference type="EMBL" id="CP013444">
    <property type="protein sequence ID" value="AOK18702.1"/>
    <property type="molecule type" value="Genomic_DNA"/>
</dbReference>